<accession>A0A7W9LN66</accession>
<sequence>MEVHDKIAEIVALVDSARTMPMSSTAMVNKQQLLILLDEVREGLPANLQAAEAVLGQREALLLEARGNAERVIANAQAEQARLVADHTVTQAARIEAEEILRQAREQAENIRSDADDYVDAKLARLEISAARIVETVRDGREQLRHPTAYEELSQRRNGHPVVVPELDGAQNGADEFAPGSDPRVDRFAPDADLTDDDRSGDLRPGDHHEPRDAETHQLKSGLG</sequence>
<feature type="compositionally biased region" description="Basic and acidic residues" evidence="2">
    <location>
        <begin position="197"/>
        <end position="218"/>
    </location>
</feature>
<evidence type="ECO:0000256" key="2">
    <source>
        <dbReference type="SAM" id="MobiDB-lite"/>
    </source>
</evidence>
<evidence type="ECO:0000256" key="1">
    <source>
        <dbReference type="SAM" id="Coils"/>
    </source>
</evidence>
<keyword evidence="4" id="KW-1185">Reference proteome</keyword>
<reference evidence="3 4" key="1">
    <citation type="submission" date="2020-08" db="EMBL/GenBank/DDBJ databases">
        <title>Sequencing the genomes of 1000 actinobacteria strains.</title>
        <authorList>
            <person name="Klenk H.-P."/>
        </authorList>
    </citation>
    <scope>NUCLEOTIDE SEQUENCE [LARGE SCALE GENOMIC DNA]</scope>
    <source>
        <strain evidence="3 4">DSM 102122</strain>
    </source>
</reference>
<dbReference type="Proteomes" id="UP000542813">
    <property type="component" value="Unassembled WGS sequence"/>
</dbReference>
<dbReference type="RefSeq" id="WP_184825723.1">
    <property type="nucleotide sequence ID" value="NZ_JACHMM010000001.1"/>
</dbReference>
<name>A0A7W9LN66_9ACTN</name>
<dbReference type="AlphaFoldDB" id="A0A7W9LN66"/>
<dbReference type="EMBL" id="JACHMM010000001">
    <property type="protein sequence ID" value="MBB5789986.1"/>
    <property type="molecule type" value="Genomic_DNA"/>
</dbReference>
<dbReference type="GO" id="GO:0051301">
    <property type="term" value="P:cell division"/>
    <property type="evidence" value="ECO:0007669"/>
    <property type="project" value="UniProtKB-KW"/>
</dbReference>
<evidence type="ECO:0000313" key="4">
    <source>
        <dbReference type="Proteomes" id="UP000542813"/>
    </source>
</evidence>
<evidence type="ECO:0000313" key="3">
    <source>
        <dbReference type="EMBL" id="MBB5789986.1"/>
    </source>
</evidence>
<feature type="coiled-coil region" evidence="1">
    <location>
        <begin position="94"/>
        <end position="121"/>
    </location>
</feature>
<keyword evidence="3" id="KW-0131">Cell cycle</keyword>
<feature type="region of interest" description="Disordered" evidence="2">
    <location>
        <begin position="145"/>
        <end position="224"/>
    </location>
</feature>
<keyword evidence="1" id="KW-0175">Coiled coil</keyword>
<organism evidence="3 4">
    <name type="scientific">Jiangella mangrovi</name>
    <dbReference type="NCBI Taxonomy" id="1524084"/>
    <lineage>
        <taxon>Bacteria</taxon>
        <taxon>Bacillati</taxon>
        <taxon>Actinomycetota</taxon>
        <taxon>Actinomycetes</taxon>
        <taxon>Jiangellales</taxon>
        <taxon>Jiangellaceae</taxon>
        <taxon>Jiangella</taxon>
    </lineage>
</organism>
<gene>
    <name evidence="3" type="ORF">HD601_004561</name>
</gene>
<keyword evidence="3" id="KW-0132">Cell division</keyword>
<feature type="compositionally biased region" description="Basic and acidic residues" evidence="2">
    <location>
        <begin position="145"/>
        <end position="155"/>
    </location>
</feature>
<proteinExistence type="predicted"/>
<comment type="caution">
    <text evidence="3">The sequence shown here is derived from an EMBL/GenBank/DDBJ whole genome shotgun (WGS) entry which is preliminary data.</text>
</comment>
<protein>
    <submittedName>
        <fullName evidence="3">Cell division septum initiation protein DivIVA</fullName>
    </submittedName>
</protein>